<gene>
    <name evidence="3" type="ORF">GCM10025862_13060</name>
</gene>
<dbReference type="EMBL" id="BSUJ01000001">
    <property type="protein sequence ID" value="GMA19285.1"/>
    <property type="molecule type" value="Genomic_DNA"/>
</dbReference>
<dbReference type="InterPro" id="IPR019692">
    <property type="entry name" value="CFP-6_PH"/>
</dbReference>
<evidence type="ECO:0000313" key="4">
    <source>
        <dbReference type="Proteomes" id="UP001157109"/>
    </source>
</evidence>
<sequence length="144" mass="15376">MSDDPYAPFVPRRGRYVALAAGTAVLLIFIVIALGMPGGEHGYGPGDRLLFGGIGLAIAAVMGRYAAIRATPDRDGIVIRNLFLTREIPWAQVESVKYAPGDPWPSLMLHDADQVAVMAIQRSDGLRGTGEVGRLMALVEGSRT</sequence>
<dbReference type="Pfam" id="PF10756">
    <property type="entry name" value="bPH_6"/>
    <property type="match status" value="1"/>
</dbReference>
<accession>A0ABQ6HLI0</accession>
<dbReference type="RefSeq" id="WP_241441820.1">
    <property type="nucleotide sequence ID" value="NZ_BSUJ01000001.1"/>
</dbReference>
<proteinExistence type="predicted"/>
<keyword evidence="4" id="KW-1185">Reference proteome</keyword>
<keyword evidence="1" id="KW-1133">Transmembrane helix</keyword>
<feature type="domain" description="Low molecular weight protein antigen 6 PH" evidence="2">
    <location>
        <begin position="73"/>
        <end position="125"/>
    </location>
</feature>
<protein>
    <recommendedName>
        <fullName evidence="2">Low molecular weight protein antigen 6 PH domain-containing protein</fullName>
    </recommendedName>
</protein>
<organism evidence="3 4">
    <name type="scientific">Arsenicicoccus piscis</name>
    <dbReference type="NCBI Taxonomy" id="673954"/>
    <lineage>
        <taxon>Bacteria</taxon>
        <taxon>Bacillati</taxon>
        <taxon>Actinomycetota</taxon>
        <taxon>Actinomycetes</taxon>
        <taxon>Micrococcales</taxon>
        <taxon>Intrasporangiaceae</taxon>
        <taxon>Arsenicicoccus</taxon>
    </lineage>
</organism>
<evidence type="ECO:0000259" key="2">
    <source>
        <dbReference type="Pfam" id="PF10756"/>
    </source>
</evidence>
<comment type="caution">
    <text evidence="3">The sequence shown here is derived from an EMBL/GenBank/DDBJ whole genome shotgun (WGS) entry which is preliminary data.</text>
</comment>
<feature type="transmembrane region" description="Helical" evidence="1">
    <location>
        <begin position="16"/>
        <end position="37"/>
    </location>
</feature>
<keyword evidence="1" id="KW-0812">Transmembrane</keyword>
<name>A0ABQ6HLI0_9MICO</name>
<evidence type="ECO:0000313" key="3">
    <source>
        <dbReference type="EMBL" id="GMA19285.1"/>
    </source>
</evidence>
<reference evidence="4" key="1">
    <citation type="journal article" date="2019" name="Int. J. Syst. Evol. Microbiol.">
        <title>The Global Catalogue of Microorganisms (GCM) 10K type strain sequencing project: providing services to taxonomists for standard genome sequencing and annotation.</title>
        <authorList>
            <consortium name="The Broad Institute Genomics Platform"/>
            <consortium name="The Broad Institute Genome Sequencing Center for Infectious Disease"/>
            <person name="Wu L."/>
            <person name="Ma J."/>
        </authorList>
    </citation>
    <scope>NUCLEOTIDE SEQUENCE [LARGE SCALE GENOMIC DNA]</scope>
    <source>
        <strain evidence="4">NBRC 105830</strain>
    </source>
</reference>
<feature type="transmembrane region" description="Helical" evidence="1">
    <location>
        <begin position="49"/>
        <end position="67"/>
    </location>
</feature>
<dbReference type="Proteomes" id="UP001157109">
    <property type="component" value="Unassembled WGS sequence"/>
</dbReference>
<evidence type="ECO:0000256" key="1">
    <source>
        <dbReference type="SAM" id="Phobius"/>
    </source>
</evidence>
<keyword evidence="1" id="KW-0472">Membrane</keyword>